<dbReference type="GO" id="GO:0006915">
    <property type="term" value="P:apoptotic process"/>
    <property type="evidence" value="ECO:0007669"/>
    <property type="project" value="InterPro"/>
</dbReference>
<dbReference type="GO" id="GO:0004869">
    <property type="term" value="F:cysteine-type endopeptidase inhibitor activity"/>
    <property type="evidence" value="ECO:0007669"/>
    <property type="project" value="TreeGrafter"/>
</dbReference>
<feature type="compositionally biased region" description="Basic and acidic residues" evidence="3">
    <location>
        <begin position="2331"/>
        <end position="2340"/>
    </location>
</feature>
<feature type="region of interest" description="Disordered" evidence="3">
    <location>
        <begin position="525"/>
        <end position="544"/>
    </location>
</feature>
<evidence type="ECO:0000256" key="3">
    <source>
        <dbReference type="SAM" id="MobiDB-lite"/>
    </source>
</evidence>
<comment type="caution">
    <text evidence="5">The sequence shown here is derived from an EMBL/GenBank/DDBJ whole genome shotgun (WGS) entry which is preliminary data.</text>
</comment>
<dbReference type="PANTHER" id="PTHR46116:SF39">
    <property type="entry name" value="BACULOVIRAL IAP REPEAT-CONTAINING PROTEIN 6"/>
    <property type="match status" value="1"/>
</dbReference>
<feature type="domain" description="UBC core" evidence="4">
    <location>
        <begin position="2910"/>
        <end position="3077"/>
    </location>
</feature>
<feature type="region of interest" description="Disordered" evidence="3">
    <location>
        <begin position="1968"/>
        <end position="1994"/>
    </location>
</feature>
<keyword evidence="2" id="KW-0833">Ubl conjugation pathway</keyword>
<feature type="region of interest" description="Disordered" evidence="3">
    <location>
        <begin position="3068"/>
        <end position="3088"/>
    </location>
</feature>
<reference evidence="5" key="1">
    <citation type="submission" date="2019-08" db="EMBL/GenBank/DDBJ databases">
        <title>The improved chromosome-level genome for the pearl oyster Pinctada fucata martensii using PacBio sequencing and Hi-C.</title>
        <authorList>
            <person name="Zheng Z."/>
        </authorList>
    </citation>
    <scope>NUCLEOTIDE SEQUENCE</scope>
    <source>
        <strain evidence="5">ZZ-2019</strain>
        <tissue evidence="5">Adductor muscle</tissue>
    </source>
</reference>
<keyword evidence="1" id="KW-0808">Transferase</keyword>
<dbReference type="CDD" id="cd23810">
    <property type="entry name" value="UBCc_BIRC6"/>
    <property type="match status" value="1"/>
</dbReference>
<feature type="compositionally biased region" description="Polar residues" evidence="3">
    <location>
        <begin position="48"/>
        <end position="60"/>
    </location>
</feature>
<dbReference type="SMART" id="SM00212">
    <property type="entry name" value="UBCc"/>
    <property type="match status" value="1"/>
</dbReference>
<dbReference type="GO" id="GO:0005634">
    <property type="term" value="C:nucleus"/>
    <property type="evidence" value="ECO:0007669"/>
    <property type="project" value="TreeGrafter"/>
</dbReference>
<feature type="region of interest" description="Disordered" evidence="3">
    <location>
        <begin position="620"/>
        <end position="642"/>
    </location>
</feature>
<dbReference type="GO" id="GO:0043066">
    <property type="term" value="P:negative regulation of apoptotic process"/>
    <property type="evidence" value="ECO:0007669"/>
    <property type="project" value="TreeGrafter"/>
</dbReference>
<name>A0AA89C2Z6_PINIB</name>
<organism evidence="5 6">
    <name type="scientific">Pinctada imbricata</name>
    <name type="common">Atlantic pearl-oyster</name>
    <name type="synonym">Pinctada martensii</name>
    <dbReference type="NCBI Taxonomy" id="66713"/>
    <lineage>
        <taxon>Eukaryota</taxon>
        <taxon>Metazoa</taxon>
        <taxon>Spiralia</taxon>
        <taxon>Lophotrochozoa</taxon>
        <taxon>Mollusca</taxon>
        <taxon>Bivalvia</taxon>
        <taxon>Autobranchia</taxon>
        <taxon>Pteriomorphia</taxon>
        <taxon>Pterioida</taxon>
        <taxon>Pterioidea</taxon>
        <taxon>Pteriidae</taxon>
        <taxon>Pinctada</taxon>
    </lineage>
</organism>
<dbReference type="EMBL" id="VSWD01000009">
    <property type="protein sequence ID" value="KAK3092636.1"/>
    <property type="molecule type" value="Genomic_DNA"/>
</dbReference>
<dbReference type="PROSITE" id="PS50127">
    <property type="entry name" value="UBC_2"/>
    <property type="match status" value="1"/>
</dbReference>
<dbReference type="InterPro" id="IPR000608">
    <property type="entry name" value="UBC"/>
</dbReference>
<feature type="compositionally biased region" description="Basic and acidic residues" evidence="3">
    <location>
        <begin position="1347"/>
        <end position="1361"/>
    </location>
</feature>
<evidence type="ECO:0000259" key="4">
    <source>
        <dbReference type="PROSITE" id="PS50127"/>
    </source>
</evidence>
<feature type="region of interest" description="Disordered" evidence="3">
    <location>
        <begin position="1338"/>
        <end position="1367"/>
    </location>
</feature>
<accession>A0AA89C2Z6</accession>
<gene>
    <name evidence="5" type="ORF">FSP39_005214</name>
</gene>
<feature type="compositionally biased region" description="Polar residues" evidence="3">
    <location>
        <begin position="766"/>
        <end position="781"/>
    </location>
</feature>
<dbReference type="Proteomes" id="UP001186944">
    <property type="component" value="Unassembled WGS sequence"/>
</dbReference>
<dbReference type="GO" id="GO:0004842">
    <property type="term" value="F:ubiquitin-protein transferase activity"/>
    <property type="evidence" value="ECO:0007669"/>
    <property type="project" value="InterPro"/>
</dbReference>
<dbReference type="SUPFAM" id="SSF54495">
    <property type="entry name" value="UBC-like"/>
    <property type="match status" value="1"/>
</dbReference>
<feature type="region of interest" description="Disordered" evidence="3">
    <location>
        <begin position="753"/>
        <end position="813"/>
    </location>
</feature>
<sequence>MHIKKMLSEVGKVLPAEGLVKHSGSSDHLLPPTPKTTPQVMSPPFTPPNETWQQASTSSLADGKGDNNNKHFSAKSALGSLPNAQTLLQQPPLQVLVIERMHSGARRFVILDFGKPIVLTDVVIPACQDLASLSIDVWVQGEEIDGQRFVVASDIGVRSLIMNDIMPSVVCRYLKLSMVIAVYYHGSGTVTWNNEVQLHHQGVKQELPTQSQLLAQLGIYVSLLEDIQCRYSLARNRLEHLLSGLDAHQYASAHVQYYLLKSNKSNEDDSKIFQAYKDCLQLQHQLNLAQRASDRLHRALGFKDLSIEPGVSVGGRLRAACTDKLRFLQESVVEVLLSTTNPSASVPLPPMSLYDTLSPQIAEMLFKNLCISGGKKLQIGTGMLLMRVCGSQAWWGSFLGNILQEYFHSENSCIFSQDRVFILLLAMGQKALTGPCAVPIMESLLDMLARVLSPLISDQPSFITQACAIDLTLVGWILLFLCRNLDHTTLGLDDLSKAAKKDIGRHIMNGTSSLPNRWNFIQGDHSAMSNASSNSKGKSSSKLLKGSRLSMQKRLLHHKQKLMDLEQAKKTFFSSHAEKNTQTAGSALLKQQEKLFRKELSQYASKHIKDIIQMRRTEVESLRKMPNKPENGSDSDKSTYDEDQDAGLVLPKEKTLRVVRGLMALLLSMDFTCNVDLFLVTCKVFATICITTRPAITLSEAMSQEQLEKLILLAANLDFSHGNVSWGGPWAGHAITCLLQDILDGEKFYPAQTSVSTDDSEEAVGFTTTETDDSLQNSVSLPQMDETEQDTEPSSLENPTGGESELSDSKEDSAKMNFDKESSLMVDLLLNEGDYDYDTPAKLHAYVTGEGGVVKIPPPPDTGQMGYSDTLPVLNGALDMFPPEMSEDKKKMIFKKLSEEKAMWAKNSTPSPAYKSILSSVTQGISTALDARMEFGLETQAEISLKVMLSLYSEGVQQAFVSPLPVAPPAGHVMEQSAPPTTDDELSEANMLSREASSADMLSQCYENLFNHLLPHCTNLDSLLQLWLTLNGDGQADGSTGLMNFDPSHVPLIPLSPSCVTNLLDVLASIPSIPLCTWVLAFQTLTLLSNQRVPSVDNTTDVSMVITMLSDPNLMAVIKKFLSGTSDNGPVSAAVQFSQVGPSAAKCFYEFLLRLLVKCPADCLHKLKELMLKLVYTLSAERGAFHCGLGPLDAQCKFLVFILDNTYENVDISNAISVIESISTLVNQHILCQERVTCRSSSENSINARSCFGGLFASLLRGGDSRSSQGDSSRDMLMCSLLRLINSLIQIRVNPPRTNRLASVGLDASTTVEPATPTSISMSEPVSDSAKLVQALATSTPAPPVRLSDEEKERQTDEQKTENLNTQSEPGVTYIADIILGHRRVMCNLIQALSYCNSNTMAMILGSKGLTSHMQDTFTGGDPISVGDGIYQILVTLTRHCSDQKLILESLFYYLSETSVLGVHSPSVSRLSEPLLWFILKVLDSPRAMNMFLDMGGIQVICKSLVNCNSRIISTNPSLISTIIKNLNGRGRPPNGQDSDTGLQNFAPLGSISSSSPTASPAEILIQAAAPHRRARSAAWSYHFYPDEAWVDLTVQLPFAVLLKEVQIQPHNASLTTCPAYVSIEISHDGVTSTPLCTPLMTSSLAFIKLQLQRPEIATVVTVRLHKARDSMTIGLSQLLLMGFSAFSESAGAPQNVLMPNEDDVSRSSVRWIRLLHHCLTEHKEVGELVASAAAPTPNLLHTCSALLVSPVSSVYIPNIEEVLLRLGLHSVQMGLMLIDNILRNPHSQVSVNLSPPYLGKVSGHANDSTTELLYQLGIVQDSGTLQRVQALLQWLGDSARMALQRSASYSDEGFRRSPRETRYTSLPSPAPIHIQCVSAVLWQSHELPVEYHLQRLISRDLVSSLYEWSITLTADSNLKRAVDYVLCAMCHISPEFFSQILIWMGVMVTSDNSIYASISDDRKDNSNFLQDSMTDDSKEANNVQGQMSNGQNSIPDVPMTMLKDFRHITLDESHLATLALACKSPVAIKELLDSSFPAVLAQGLFEFCNKVISEFSDSCLQPEGLTDTTKTMCDDGMSVPLGTDVTSSSSREKTLWITADLVAPVLMFLGEVSSEPQMKEWLGGAEGNIFWPALLTMLCNTPTQATSIGKTTHRQEIMSVEHRSAIETAAVSFFTRVMSCHFVNQLLFAKVLCEVIKEQSSSTKSGQLAGSFPLSGFTRCLFLQSLLEDEKVMVVLRGTGRIIQNVRADHCVEHPQYCGGRDTRTVSVSLHTTIAELKNNVADVISLPGQFVDKSMEKSDESKKDLPLGTSYTSEMADYISSTVAGLAAKEKREKDDKSVSGSAAKYSLPPRPPTRRGCRSTDPTSSSVSSSIQMFVTSLYHKLIPNKALPGELTLSQLLQILHQRGFQHGQCVLEFTIKQELKKKDGSLVEQNGTDDWCEDEEDIPDEALISIPPFPTALQVFASVGGLALLAEHLPLLYPEVSRQSSMSDTNSDGYSKANSGEDWVTVEPFPEDFYEHYELMSPAPHVSKNGGSTLAMPTIPPHSLVAFGLFLRLPGYAEVLLKERKKAQCLLRLVLGVTDDGDGGHILTSPIASSLPTLPFLVLKSLYDSTPLTTDDGVLLRRMSLDIWAIHLILACLSVLSHHAPRQAVQGFQQECYRPCRVLTVPLQSIPITGTSEEKSQQYWAKGTGFGTGSTTSSWDAEQALLRQKSEEEHVACLLQVLASYINPGGEVPKDFDSPTFTFPSEKSLLPDVIPDLLSQVVSSAGYLLTLLELLRGIAVCPSLILLLLPLDKENSPDSATSVGVLLDKMRGCVDTYASRLKSNKSKNGDKLESQSEEEENEGLALLIPNIQDTARIVKCAVDRVQKSTEGEEEFSENKQDGVNSTKKIGSEELYMQIMKGEQFARTRRLAQEAVTLSTSLPLSAGSSVFVRCDEERLDVMKVLITGPSETPYANGCFEFDVYFPQDYPNSPPHINLETTGNHTIRFNPNLYNDGKVCLSVLNTWHGRPEEKWNAQTSSFLQVLVSIQSLILVSEPYFNEPGYERSRGTPSGTASSREYDANIRRNLPRLSPQRDVESLSDTEEIDPKAKVYSTDSSLSTSINNGTVIAGPSTHGDISGVTDSNSNSVLEDWILLTKAQHRILHMTESYSHGGIWQ</sequence>
<dbReference type="Pfam" id="PF00179">
    <property type="entry name" value="UQ_con"/>
    <property type="match status" value="1"/>
</dbReference>
<dbReference type="InterPro" id="IPR022103">
    <property type="entry name" value="BIRC6"/>
</dbReference>
<feature type="region of interest" description="Disordered" evidence="3">
    <location>
        <begin position="2331"/>
        <end position="2370"/>
    </location>
</feature>
<evidence type="ECO:0000313" key="6">
    <source>
        <dbReference type="Proteomes" id="UP001186944"/>
    </source>
</evidence>
<evidence type="ECO:0000313" key="5">
    <source>
        <dbReference type="EMBL" id="KAK3092636.1"/>
    </source>
</evidence>
<dbReference type="PANTHER" id="PTHR46116">
    <property type="entry name" value="(E3-INDEPENDENT) E2 UBIQUITIN-CONJUGATING ENZYME"/>
    <property type="match status" value="1"/>
</dbReference>
<proteinExistence type="predicted"/>
<dbReference type="InterPro" id="IPR016135">
    <property type="entry name" value="UBQ-conjugating_enzyme/RWD"/>
</dbReference>
<feature type="compositionally biased region" description="Polar residues" evidence="3">
    <location>
        <begin position="1981"/>
        <end position="1994"/>
    </location>
</feature>
<evidence type="ECO:0000256" key="2">
    <source>
        <dbReference type="ARBA" id="ARBA00022786"/>
    </source>
</evidence>
<dbReference type="Gene3D" id="3.10.110.10">
    <property type="entry name" value="Ubiquitin Conjugating Enzyme"/>
    <property type="match status" value="1"/>
</dbReference>
<feature type="region of interest" description="Disordered" evidence="3">
    <location>
        <begin position="21"/>
        <end position="75"/>
    </location>
</feature>
<keyword evidence="6" id="KW-1185">Reference proteome</keyword>
<dbReference type="Pfam" id="PF12356">
    <property type="entry name" value="BIRC6"/>
    <property type="match status" value="1"/>
</dbReference>
<evidence type="ECO:0000256" key="1">
    <source>
        <dbReference type="ARBA" id="ARBA00022679"/>
    </source>
</evidence>
<feature type="compositionally biased region" description="Low complexity" evidence="3">
    <location>
        <begin position="526"/>
        <end position="544"/>
    </location>
</feature>
<dbReference type="GO" id="GO:0032465">
    <property type="term" value="P:regulation of cytokinesis"/>
    <property type="evidence" value="ECO:0007669"/>
    <property type="project" value="InterPro"/>
</dbReference>
<protein>
    <recommendedName>
        <fullName evidence="4">UBC core domain-containing protein</fullName>
    </recommendedName>
</protein>